<dbReference type="EMBL" id="JAUSUG010000001">
    <property type="protein sequence ID" value="MDQ0252898.1"/>
    <property type="molecule type" value="Genomic_DNA"/>
</dbReference>
<dbReference type="RefSeq" id="WP_307320847.1">
    <property type="nucleotide sequence ID" value="NZ_JAUSUG010000001.1"/>
</dbReference>
<dbReference type="SUPFAM" id="SSF52499">
    <property type="entry name" value="Isochorismatase-like hydrolases"/>
    <property type="match status" value="1"/>
</dbReference>
<dbReference type="Gene3D" id="3.40.50.850">
    <property type="entry name" value="Isochorismatase-like"/>
    <property type="match status" value="1"/>
</dbReference>
<evidence type="ECO:0000259" key="3">
    <source>
        <dbReference type="Pfam" id="PF00857"/>
    </source>
</evidence>
<keyword evidence="2" id="KW-0378">Hydrolase</keyword>
<organism evidence="4 5">
    <name type="scientific">Evansella vedderi</name>
    <dbReference type="NCBI Taxonomy" id="38282"/>
    <lineage>
        <taxon>Bacteria</taxon>
        <taxon>Bacillati</taxon>
        <taxon>Bacillota</taxon>
        <taxon>Bacilli</taxon>
        <taxon>Bacillales</taxon>
        <taxon>Bacillaceae</taxon>
        <taxon>Evansella</taxon>
    </lineage>
</organism>
<sequence length="187" mass="21538">MEKIALLVIDVINDFVVNEDCPLFCSEANKTIIKIKETIDLFHQRDFQVIFIKDAHREKDADFLVRPIHGVKGTWGAEMVAEIQNHIIQEDYIIDKRRYSAFSYTDLDLFLREEKIEHLVLIGGWTNTGIRSTASDAFHQAYKVTVLSNCCFSQTEEMQQSGLSDISMFGKVLTLEEFKENSLLNLK</sequence>
<dbReference type="CDD" id="cd00431">
    <property type="entry name" value="cysteine_hydrolases"/>
    <property type="match status" value="1"/>
</dbReference>
<dbReference type="PANTHER" id="PTHR43540:SF6">
    <property type="entry name" value="ISOCHORISMATASE-LIKE DOMAIN-CONTAINING PROTEIN"/>
    <property type="match status" value="1"/>
</dbReference>
<dbReference type="Proteomes" id="UP001230005">
    <property type="component" value="Unassembled WGS sequence"/>
</dbReference>
<evidence type="ECO:0000256" key="1">
    <source>
        <dbReference type="ARBA" id="ARBA00006336"/>
    </source>
</evidence>
<comment type="similarity">
    <text evidence="1">Belongs to the isochorismatase family.</text>
</comment>
<dbReference type="InterPro" id="IPR000868">
    <property type="entry name" value="Isochorismatase-like_dom"/>
</dbReference>
<comment type="caution">
    <text evidence="4">The sequence shown here is derived from an EMBL/GenBank/DDBJ whole genome shotgun (WGS) entry which is preliminary data.</text>
</comment>
<evidence type="ECO:0000256" key="2">
    <source>
        <dbReference type="ARBA" id="ARBA00022801"/>
    </source>
</evidence>
<feature type="domain" description="Isochorismatase-like" evidence="3">
    <location>
        <begin position="5"/>
        <end position="177"/>
    </location>
</feature>
<keyword evidence="5" id="KW-1185">Reference proteome</keyword>
<reference evidence="4 5" key="1">
    <citation type="submission" date="2023-07" db="EMBL/GenBank/DDBJ databases">
        <title>Genomic Encyclopedia of Type Strains, Phase IV (KMG-IV): sequencing the most valuable type-strain genomes for metagenomic binning, comparative biology and taxonomic classification.</title>
        <authorList>
            <person name="Goeker M."/>
        </authorList>
    </citation>
    <scope>NUCLEOTIDE SEQUENCE [LARGE SCALE GENOMIC DNA]</scope>
    <source>
        <strain evidence="4 5">DSM 9768</strain>
    </source>
</reference>
<evidence type="ECO:0000313" key="5">
    <source>
        <dbReference type="Proteomes" id="UP001230005"/>
    </source>
</evidence>
<protein>
    <submittedName>
        <fullName evidence="4">Nicotinamidase-related amidase</fullName>
    </submittedName>
</protein>
<gene>
    <name evidence="4" type="ORF">J2S74_000270</name>
</gene>
<accession>A0ABT9ZNS7</accession>
<dbReference type="PANTHER" id="PTHR43540">
    <property type="entry name" value="PEROXYUREIDOACRYLATE/UREIDOACRYLATE AMIDOHYDROLASE-RELATED"/>
    <property type="match status" value="1"/>
</dbReference>
<dbReference type="Pfam" id="PF00857">
    <property type="entry name" value="Isochorismatase"/>
    <property type="match status" value="1"/>
</dbReference>
<dbReference type="InterPro" id="IPR050272">
    <property type="entry name" value="Isochorismatase-like_hydrls"/>
</dbReference>
<proteinExistence type="inferred from homology"/>
<name>A0ABT9ZNS7_9BACI</name>
<dbReference type="InterPro" id="IPR036380">
    <property type="entry name" value="Isochorismatase-like_sf"/>
</dbReference>
<evidence type="ECO:0000313" key="4">
    <source>
        <dbReference type="EMBL" id="MDQ0252898.1"/>
    </source>
</evidence>